<evidence type="ECO:0000256" key="1">
    <source>
        <dbReference type="SAM" id="MobiDB-lite"/>
    </source>
</evidence>
<dbReference type="EMBL" id="NWMT01000019">
    <property type="protein sequence ID" value="PCD01224.1"/>
    <property type="molecule type" value="Genomic_DNA"/>
</dbReference>
<dbReference type="EMBL" id="CP033116">
    <property type="protein sequence ID" value="QFY57514.1"/>
    <property type="molecule type" value="Genomic_DNA"/>
</dbReference>
<sequence>MSVAWLAKRWCVVEQDEQQDLFVADPWHVHMVDINLRLDNPVERTLCGDLLPARPVYRELLRAVMPTLCPQCLDQARSHKRGGSNGPSASTARNRPEAAEALTAVQQIDLYAQGRH</sequence>
<reference evidence="3 5" key="2">
    <citation type="submission" date="2018-10" db="EMBL/GenBank/DDBJ databases">
        <title>Complete genome sequence of Pseudomonas pelagia strain Kongs-67.</title>
        <authorList>
            <person name="Sinha R.K."/>
            <person name="Krishnan K."/>
        </authorList>
    </citation>
    <scope>NUCLEOTIDE SEQUENCE [LARGE SCALE GENOMIC DNA]</scope>
    <source>
        <strain evidence="3 5">Kongs-67</strain>
    </source>
</reference>
<organism evidence="2 4">
    <name type="scientific">Halopseudomonas pelagia</name>
    <dbReference type="NCBI Taxonomy" id="553151"/>
    <lineage>
        <taxon>Bacteria</taxon>
        <taxon>Pseudomonadati</taxon>
        <taxon>Pseudomonadota</taxon>
        <taxon>Gammaproteobacteria</taxon>
        <taxon>Pseudomonadales</taxon>
        <taxon>Pseudomonadaceae</taxon>
        <taxon>Halopseudomonas</taxon>
    </lineage>
</organism>
<evidence type="ECO:0000313" key="4">
    <source>
        <dbReference type="Proteomes" id="UP000243750"/>
    </source>
</evidence>
<name>A0AA91Z7M8_9GAMM</name>
<evidence type="ECO:0000313" key="5">
    <source>
        <dbReference type="Proteomes" id="UP000344571"/>
    </source>
</evidence>
<dbReference type="Proteomes" id="UP000243750">
    <property type="component" value="Unassembled WGS sequence"/>
</dbReference>
<dbReference type="Proteomes" id="UP000344571">
    <property type="component" value="Chromosome"/>
</dbReference>
<gene>
    <name evidence="2" type="ORF">CO192_00950</name>
    <name evidence="3" type="ORF">EAO82_14750</name>
</gene>
<reference evidence="2 4" key="1">
    <citation type="submission" date="2017-09" db="EMBL/GenBank/DDBJ databases">
        <title>Bacterial and phytoplankton interrelationship in Kongsfjorden, an Arctic fjord.</title>
        <authorList>
            <person name="Sinha R."/>
            <person name="Krishnan K."/>
        </authorList>
    </citation>
    <scope>NUCLEOTIDE SEQUENCE [LARGE SCALE GENOMIC DNA]</scope>
    <source>
        <strain evidence="2 4">58</strain>
    </source>
</reference>
<dbReference type="RefSeq" id="WP_096344764.1">
    <property type="nucleotide sequence ID" value="NZ_CP033116.1"/>
</dbReference>
<keyword evidence="5" id="KW-1185">Reference proteome</keyword>
<evidence type="ECO:0000313" key="3">
    <source>
        <dbReference type="EMBL" id="QFY57514.1"/>
    </source>
</evidence>
<protein>
    <submittedName>
        <fullName evidence="2">Uncharacterized protein</fullName>
    </submittedName>
</protein>
<dbReference type="AlphaFoldDB" id="A0AA91Z7M8"/>
<proteinExistence type="predicted"/>
<accession>A0AA91Z7M8</accession>
<evidence type="ECO:0000313" key="2">
    <source>
        <dbReference type="EMBL" id="PCD01224.1"/>
    </source>
</evidence>
<feature type="region of interest" description="Disordered" evidence="1">
    <location>
        <begin position="76"/>
        <end position="97"/>
    </location>
</feature>